<organism evidence="1 2">
    <name type="scientific">Streptomyces xanthochromogenes</name>
    <dbReference type="NCBI Taxonomy" id="67384"/>
    <lineage>
        <taxon>Bacteria</taxon>
        <taxon>Bacillati</taxon>
        <taxon>Actinomycetota</taxon>
        <taxon>Actinomycetes</taxon>
        <taxon>Kitasatosporales</taxon>
        <taxon>Streptomycetaceae</taxon>
        <taxon>Streptomyces</taxon>
    </lineage>
</organism>
<proteinExistence type="predicted"/>
<comment type="caution">
    <text evidence="1">The sequence shown here is derived from an EMBL/GenBank/DDBJ whole genome shotgun (WGS) entry which is preliminary data.</text>
</comment>
<reference evidence="2" key="1">
    <citation type="journal article" date="2019" name="Int. J. Syst. Evol. Microbiol.">
        <title>The Global Catalogue of Microorganisms (GCM) 10K type strain sequencing project: providing services to taxonomists for standard genome sequencing and annotation.</title>
        <authorList>
            <consortium name="The Broad Institute Genomics Platform"/>
            <consortium name="The Broad Institute Genome Sequencing Center for Infectious Disease"/>
            <person name="Wu L."/>
            <person name="Ma J."/>
        </authorList>
    </citation>
    <scope>NUCLEOTIDE SEQUENCE [LARGE SCALE GENOMIC DNA]</scope>
    <source>
        <strain evidence="2">JCM 4594</strain>
    </source>
</reference>
<accession>A0ABQ3ASV4</accession>
<dbReference type="EMBL" id="BMUU01000016">
    <property type="protein sequence ID" value="GGY63106.1"/>
    <property type="molecule type" value="Genomic_DNA"/>
</dbReference>
<dbReference type="Proteomes" id="UP000600946">
    <property type="component" value="Unassembled WGS sequence"/>
</dbReference>
<sequence>MIARETASMEGDDPFPILGSVLRLATEPLCTRLGLSRNPKAMKFVVP</sequence>
<keyword evidence="2" id="KW-1185">Reference proteome</keyword>
<evidence type="ECO:0000313" key="1">
    <source>
        <dbReference type="EMBL" id="GGY63106.1"/>
    </source>
</evidence>
<name>A0ABQ3ASV4_9ACTN</name>
<protein>
    <submittedName>
        <fullName evidence="1">Uncharacterized protein</fullName>
    </submittedName>
</protein>
<evidence type="ECO:0000313" key="2">
    <source>
        <dbReference type="Proteomes" id="UP000600946"/>
    </source>
</evidence>
<gene>
    <name evidence="1" type="ORF">GCM10010326_67410</name>
</gene>